<gene>
    <name evidence="2" type="ORF">OCBIM_22022723mg</name>
</gene>
<dbReference type="EMBL" id="KQ416074">
    <property type="protein sequence ID" value="KOF98805.1"/>
    <property type="molecule type" value="Genomic_DNA"/>
</dbReference>
<feature type="transmembrane region" description="Helical" evidence="1">
    <location>
        <begin position="12"/>
        <end position="32"/>
    </location>
</feature>
<keyword evidence="1" id="KW-0472">Membrane</keyword>
<keyword evidence="1" id="KW-1133">Transmembrane helix</keyword>
<accession>A0A0L8ICP9</accession>
<name>A0A0L8ICP9_OCTBM</name>
<proteinExistence type="predicted"/>
<dbReference type="AlphaFoldDB" id="A0A0L8ICP9"/>
<organism evidence="2">
    <name type="scientific">Octopus bimaculoides</name>
    <name type="common">California two-spotted octopus</name>
    <dbReference type="NCBI Taxonomy" id="37653"/>
    <lineage>
        <taxon>Eukaryota</taxon>
        <taxon>Metazoa</taxon>
        <taxon>Spiralia</taxon>
        <taxon>Lophotrochozoa</taxon>
        <taxon>Mollusca</taxon>
        <taxon>Cephalopoda</taxon>
        <taxon>Coleoidea</taxon>
        <taxon>Octopodiformes</taxon>
        <taxon>Octopoda</taxon>
        <taxon>Incirrata</taxon>
        <taxon>Octopodidae</taxon>
        <taxon>Octopus</taxon>
    </lineage>
</organism>
<evidence type="ECO:0000256" key="1">
    <source>
        <dbReference type="SAM" id="Phobius"/>
    </source>
</evidence>
<evidence type="ECO:0000313" key="2">
    <source>
        <dbReference type="EMBL" id="KOF98805.1"/>
    </source>
</evidence>
<keyword evidence="1" id="KW-0812">Transmembrane</keyword>
<protein>
    <submittedName>
        <fullName evidence="2">Uncharacterized protein</fullName>
    </submittedName>
</protein>
<reference evidence="2" key="1">
    <citation type="submission" date="2015-07" db="EMBL/GenBank/DDBJ databases">
        <title>MeaNS - Measles Nucleotide Surveillance Program.</title>
        <authorList>
            <person name="Tran T."/>
            <person name="Druce J."/>
        </authorList>
    </citation>
    <scope>NUCLEOTIDE SEQUENCE</scope>
    <source>
        <strain evidence="2">UCB-OBI-ISO-001</strain>
        <tissue evidence="2">Gonad</tissue>
    </source>
</reference>
<sequence>MTMKQCFRHCRLLVIFLSNIFNFQWCLEIISIKHDLLSNTMETIMHQSIIS</sequence>